<comment type="similarity">
    <text evidence="2">Belongs to the PC-esterase family. CASD1 subfamily.</text>
</comment>
<feature type="transmembrane region" description="Helical" evidence="9">
    <location>
        <begin position="422"/>
        <end position="440"/>
    </location>
</feature>
<keyword evidence="7" id="KW-0325">Glycoprotein</keyword>
<gene>
    <name evidence="12" type="ORF">LIPSTDRAFT_1250</name>
</gene>
<feature type="transmembrane region" description="Helical" evidence="9">
    <location>
        <begin position="500"/>
        <end position="518"/>
    </location>
</feature>
<dbReference type="EMBL" id="KV454290">
    <property type="protein sequence ID" value="ODQ75829.1"/>
    <property type="molecule type" value="Genomic_DNA"/>
</dbReference>
<dbReference type="PANTHER" id="PTHR13533:SF1">
    <property type="entry name" value="N-ACETYLNEURAMINATE 9-O-ACETYLTRANSFERASE"/>
    <property type="match status" value="1"/>
</dbReference>
<dbReference type="GO" id="GO:0005975">
    <property type="term" value="P:carbohydrate metabolic process"/>
    <property type="evidence" value="ECO:0007669"/>
    <property type="project" value="UniProtKB-ARBA"/>
</dbReference>
<feature type="transmembrane region" description="Helical" evidence="9">
    <location>
        <begin position="381"/>
        <end position="402"/>
    </location>
</feature>
<reference evidence="12 13" key="1">
    <citation type="journal article" date="2016" name="Proc. Natl. Acad. Sci. U.S.A.">
        <title>Comparative genomics of biotechnologically important yeasts.</title>
        <authorList>
            <person name="Riley R."/>
            <person name="Haridas S."/>
            <person name="Wolfe K.H."/>
            <person name="Lopes M.R."/>
            <person name="Hittinger C.T."/>
            <person name="Goeker M."/>
            <person name="Salamov A.A."/>
            <person name="Wisecaver J.H."/>
            <person name="Long T.M."/>
            <person name="Calvey C.H."/>
            <person name="Aerts A.L."/>
            <person name="Barry K.W."/>
            <person name="Choi C."/>
            <person name="Clum A."/>
            <person name="Coughlan A.Y."/>
            <person name="Deshpande S."/>
            <person name="Douglass A.P."/>
            <person name="Hanson S.J."/>
            <person name="Klenk H.-P."/>
            <person name="LaButti K.M."/>
            <person name="Lapidus A."/>
            <person name="Lindquist E.A."/>
            <person name="Lipzen A.M."/>
            <person name="Meier-Kolthoff J.P."/>
            <person name="Ohm R.A."/>
            <person name="Otillar R.P."/>
            <person name="Pangilinan J.L."/>
            <person name="Peng Y."/>
            <person name="Rokas A."/>
            <person name="Rosa C.A."/>
            <person name="Scheuner C."/>
            <person name="Sibirny A.A."/>
            <person name="Slot J.C."/>
            <person name="Stielow J.B."/>
            <person name="Sun H."/>
            <person name="Kurtzman C.P."/>
            <person name="Blackwell M."/>
            <person name="Grigoriev I.V."/>
            <person name="Jeffries T.W."/>
        </authorList>
    </citation>
    <scope>NUCLEOTIDE SEQUENCE [LARGE SCALE GENOMIC DNA]</scope>
    <source>
        <strain evidence="12 13">NRRL Y-11557</strain>
    </source>
</reference>
<dbReference type="GO" id="GO:0016740">
    <property type="term" value="F:transferase activity"/>
    <property type="evidence" value="ECO:0007669"/>
    <property type="project" value="UniProtKB-KW"/>
</dbReference>
<evidence type="ECO:0000256" key="1">
    <source>
        <dbReference type="ARBA" id="ARBA00004141"/>
    </source>
</evidence>
<feature type="transmembrane region" description="Helical" evidence="9">
    <location>
        <begin position="574"/>
        <end position="596"/>
    </location>
</feature>
<feature type="transmembrane region" description="Helical" evidence="9">
    <location>
        <begin position="539"/>
        <end position="559"/>
    </location>
</feature>
<keyword evidence="6 9" id="KW-0472">Membrane</keyword>
<dbReference type="InterPro" id="IPR057106">
    <property type="entry name" value="NXPE4_C"/>
</dbReference>
<feature type="domain" description="NXPE C-terminal" evidence="11">
    <location>
        <begin position="67"/>
        <end position="121"/>
    </location>
</feature>
<feature type="domain" description="Cas1p 10 TM acyl transferase" evidence="10">
    <location>
        <begin position="299"/>
        <end position="739"/>
    </location>
</feature>
<evidence type="ECO:0000313" key="13">
    <source>
        <dbReference type="Proteomes" id="UP000094385"/>
    </source>
</evidence>
<evidence type="ECO:0000259" key="10">
    <source>
        <dbReference type="Pfam" id="PF07779"/>
    </source>
</evidence>
<accession>A0A1E3QDP9</accession>
<feature type="transmembrane region" description="Helical" evidence="9">
    <location>
        <begin position="476"/>
        <end position="494"/>
    </location>
</feature>
<feature type="transmembrane region" description="Helical" evidence="9">
    <location>
        <begin position="608"/>
        <end position="628"/>
    </location>
</feature>
<proteinExistence type="inferred from homology"/>
<dbReference type="AlphaFoldDB" id="A0A1E3QDP9"/>
<feature type="transmembrane region" description="Helical" evidence="9">
    <location>
        <begin position="313"/>
        <end position="331"/>
    </location>
</feature>
<dbReference type="InterPro" id="IPR012419">
    <property type="entry name" value="Cas1_AcylTrans_dom"/>
</dbReference>
<feature type="transmembrane region" description="Helical" evidence="9">
    <location>
        <begin position="351"/>
        <end position="369"/>
    </location>
</feature>
<feature type="region of interest" description="Disordered" evidence="8">
    <location>
        <begin position="777"/>
        <end position="830"/>
    </location>
</feature>
<keyword evidence="13" id="KW-1185">Reference proteome</keyword>
<evidence type="ECO:0000256" key="8">
    <source>
        <dbReference type="SAM" id="MobiDB-lite"/>
    </source>
</evidence>
<comment type="subcellular location">
    <subcellularLocation>
        <location evidence="1">Membrane</location>
        <topology evidence="1">Multi-pass membrane protein</topology>
    </subcellularLocation>
</comment>
<name>A0A1E3QDP9_LIPST</name>
<evidence type="ECO:0000256" key="6">
    <source>
        <dbReference type="ARBA" id="ARBA00023136"/>
    </source>
</evidence>
<evidence type="ECO:0000259" key="11">
    <source>
        <dbReference type="Pfam" id="PF24536"/>
    </source>
</evidence>
<dbReference type="GO" id="GO:0005794">
    <property type="term" value="C:Golgi apparatus"/>
    <property type="evidence" value="ECO:0007669"/>
    <property type="project" value="UniProtKB-ARBA"/>
</dbReference>
<evidence type="ECO:0000256" key="4">
    <source>
        <dbReference type="ARBA" id="ARBA00022692"/>
    </source>
</evidence>
<dbReference type="Pfam" id="PF24536">
    <property type="entry name" value="NXPE4_C"/>
    <property type="match status" value="1"/>
</dbReference>
<dbReference type="Pfam" id="PF07779">
    <property type="entry name" value="Cas1_AcylT"/>
    <property type="match status" value="1"/>
</dbReference>
<dbReference type="OrthoDB" id="1932925at2759"/>
<dbReference type="PANTHER" id="PTHR13533">
    <property type="entry name" value="N-ACETYLNEURAMINATE 9-O-ACETYLTRANSFERASE"/>
    <property type="match status" value="1"/>
</dbReference>
<evidence type="ECO:0000256" key="5">
    <source>
        <dbReference type="ARBA" id="ARBA00022989"/>
    </source>
</evidence>
<organism evidence="12 13">
    <name type="scientific">Lipomyces starkeyi NRRL Y-11557</name>
    <dbReference type="NCBI Taxonomy" id="675824"/>
    <lineage>
        <taxon>Eukaryota</taxon>
        <taxon>Fungi</taxon>
        <taxon>Dikarya</taxon>
        <taxon>Ascomycota</taxon>
        <taxon>Saccharomycotina</taxon>
        <taxon>Lipomycetes</taxon>
        <taxon>Lipomycetales</taxon>
        <taxon>Lipomycetaceae</taxon>
        <taxon>Lipomyces</taxon>
    </lineage>
</organism>
<evidence type="ECO:0000256" key="7">
    <source>
        <dbReference type="ARBA" id="ARBA00023180"/>
    </source>
</evidence>
<feature type="transmembrane region" description="Helical" evidence="9">
    <location>
        <begin position="640"/>
        <end position="656"/>
    </location>
</feature>
<evidence type="ECO:0000256" key="3">
    <source>
        <dbReference type="ARBA" id="ARBA00022679"/>
    </source>
</evidence>
<feature type="compositionally biased region" description="Polar residues" evidence="8">
    <location>
        <begin position="806"/>
        <end position="827"/>
    </location>
</feature>
<evidence type="ECO:0000313" key="12">
    <source>
        <dbReference type="EMBL" id="ODQ75829.1"/>
    </source>
</evidence>
<keyword evidence="4 9" id="KW-0812">Transmembrane</keyword>
<evidence type="ECO:0000256" key="9">
    <source>
        <dbReference type="SAM" id="Phobius"/>
    </source>
</evidence>
<feature type="transmembrane region" description="Helical" evidence="9">
    <location>
        <begin position="19"/>
        <end position="35"/>
    </location>
</feature>
<protein>
    <submittedName>
        <fullName evidence="12">Uncharacterized protein</fullName>
    </submittedName>
</protein>
<evidence type="ECO:0000256" key="2">
    <source>
        <dbReference type="ARBA" id="ARBA00010666"/>
    </source>
</evidence>
<dbReference type="GO" id="GO:0016020">
    <property type="term" value="C:membrane"/>
    <property type="evidence" value="ECO:0007669"/>
    <property type="project" value="UniProtKB-SubCell"/>
</dbReference>
<sequence>MALSLAALVPSVDHVRRSFFSYGVFVFVLALWRYAASDVFDPYKCGSLLATGEWLDDVPGTKGPSNWQPPGCIFHKYNAKEASQCLRNQHVLFAGDSTVRQLFWQTVKTLDPSVSETAEKHSDIRFVKDGLNVEFLWDPYLNSTVLPRLTTCGKGKETLPNAYVVLGGGLWFARYLGDNGVNLWKENIDKVIESVRACPEYYHLPFLLPVTVPHWDKLDVSRSATILHEEIKYMNDYLKWASQQSNVIVPSALNEMMTKSATASDDSGIHATQNVAKAKADVLLNMRCNQQVMKATGYPMDKTCCYQYPGPNFTQWVILLVTLIVMPTLYIKSSGMLSTPRMWSEGASGNALVTAGFIFATTLTYSYIADRTSLFNKASKQFFSSEFTILTVATAVVGLLTIRRSDSEQGFMGRDQSNEWKGWMQVMILIYHITGASKVLPIYKLIRVMVAAYLFMTGYGHTTYFYKKKDFSLKRVASVLVRLNMLSCALAYIMDTDYLFYYFAPLSSFWFLVVYFTMKFQAQYNDDLKFLCSKITISAIGMYFVVSLEGALDIVWYILQRFFFVTWDLREWRFRVILDIWIVYVGMFGAILAIKIHEYKFLSHPSWPTVRVGALAGSVVALFLYRVLMSIWSSKQDYNAYHPYISVLPIVGFLFLRNATHTLRNVYSTAFAWVGTCSLETFTLQFHIWMAADTHGILEVISSRHRVLNLLITTPLFLYLSSVTADATGKLTAVLINGMKRPSPKPAPEPPTAVLLPVTEVGVNDEKNSLPQALSLQAEDEQHAASGDLISVGPGSPRVATVPESDATQASEPDSTPHTQPDASSTQRDLEKGDAFGTTADQSDENAQMTSFAAKVAAHPVVEGVWLQMGDMKTRLLTLLLLMWAINVGCAFERA</sequence>
<keyword evidence="3" id="KW-0808">Transferase</keyword>
<keyword evidence="5 9" id="KW-1133">Transmembrane helix</keyword>
<dbReference type="Proteomes" id="UP000094385">
    <property type="component" value="Unassembled WGS sequence"/>
</dbReference>